<evidence type="ECO:0000313" key="8">
    <source>
        <dbReference type="Proteomes" id="UP001274896"/>
    </source>
</evidence>
<feature type="domain" description="RRM" evidence="6">
    <location>
        <begin position="266"/>
        <end position="344"/>
    </location>
</feature>
<evidence type="ECO:0000256" key="5">
    <source>
        <dbReference type="PROSITE-ProRule" id="PRU00176"/>
    </source>
</evidence>
<sequence>VKMSDGQLVSTEAALLELIKKTGYDIIQEYGQRKYGGPPPGWRGPPPPPGCKVFVGSIPRDIYEDKLVPLFERVGRIYEFRLMMEYNGENRGYGFVKYTTRKAATRAIIFLDNYEIYPGKFITVEKSLDICHLFISSIPEEMKKEEIQEEIMNVTDGVLEVIVYPNVIDRSKNRGYAYVEYESHRAAAQAHRVLARGTFQLWGQTIKVDWAELHSMNGSSGQSVSNEAALLELIKNTGYNLILGHRQRIYGGPPPGWRGPPPPRGCEVFVGRIPRDIYEDKLVPLFERVGRIYELRLMTEYNSEHRGFGFVRYTTRKAATRAIIFLDNFEICLGKFIAVCTSMDRCRLFIGSIPEEMKKEEIHEEIMKVTDGVVAVVVYPSVIDRSKNRRYAYVDYESHRAAAQAHRKLVREYKKNMS</sequence>
<reference evidence="7" key="1">
    <citation type="submission" date="2023-06" db="EMBL/GenBank/DDBJ databases">
        <title>Male Hemibagrus guttatus genome.</title>
        <authorList>
            <person name="Bian C."/>
        </authorList>
    </citation>
    <scope>NUCLEOTIDE SEQUENCE</scope>
    <source>
        <strain evidence="7">Male_cb2023</strain>
        <tissue evidence="7">Muscle</tissue>
    </source>
</reference>
<feature type="domain" description="RRM" evidence="6">
    <location>
        <begin position="346"/>
        <end position="416"/>
    </location>
</feature>
<evidence type="ECO:0000256" key="4">
    <source>
        <dbReference type="ARBA" id="ARBA00022884"/>
    </source>
</evidence>
<accession>A0AAE0UMH1</accession>
<dbReference type="InterPro" id="IPR012677">
    <property type="entry name" value="Nucleotide-bd_a/b_plait_sf"/>
</dbReference>
<dbReference type="GO" id="GO:0003723">
    <property type="term" value="F:RNA binding"/>
    <property type="evidence" value="ECO:0007669"/>
    <property type="project" value="UniProtKB-UniRule"/>
</dbReference>
<keyword evidence="2" id="KW-0963">Cytoplasm</keyword>
<dbReference type="EMBL" id="JAUCMX010000024">
    <property type="protein sequence ID" value="KAK3511710.1"/>
    <property type="molecule type" value="Genomic_DNA"/>
</dbReference>
<dbReference type="PANTHER" id="PTHR21245">
    <property type="entry name" value="HETEROGENEOUS NUCLEAR RIBONUCLEOPROTEIN"/>
    <property type="match status" value="1"/>
</dbReference>
<dbReference type="Proteomes" id="UP001274896">
    <property type="component" value="Unassembled WGS sequence"/>
</dbReference>
<dbReference type="FunFam" id="3.30.70.330:FF:000026">
    <property type="entry name" value="APOBEC1 complementation factor isoform X1"/>
    <property type="match status" value="1"/>
</dbReference>
<dbReference type="AlphaFoldDB" id="A0AAE0UMH1"/>
<dbReference type="PROSITE" id="PS50102">
    <property type="entry name" value="RRM"/>
    <property type="match status" value="4"/>
</dbReference>
<keyword evidence="4 5" id="KW-0694">RNA-binding</keyword>
<keyword evidence="3" id="KW-0677">Repeat</keyword>
<comment type="caution">
    <text evidence="7">The sequence shown here is derived from an EMBL/GenBank/DDBJ whole genome shotgun (WGS) entry which is preliminary data.</text>
</comment>
<evidence type="ECO:0000256" key="3">
    <source>
        <dbReference type="ARBA" id="ARBA00022737"/>
    </source>
</evidence>
<dbReference type="SMART" id="SM00360">
    <property type="entry name" value="RRM"/>
    <property type="match status" value="4"/>
</dbReference>
<feature type="domain" description="RRM" evidence="6">
    <location>
        <begin position="131"/>
        <end position="213"/>
    </location>
</feature>
<dbReference type="Gene3D" id="3.30.70.330">
    <property type="match status" value="4"/>
</dbReference>
<keyword evidence="8" id="KW-1185">Reference proteome</keyword>
<feature type="non-terminal residue" evidence="7">
    <location>
        <position position="418"/>
    </location>
</feature>
<comment type="subcellular location">
    <subcellularLocation>
        <location evidence="1">Cytoplasm</location>
    </subcellularLocation>
</comment>
<dbReference type="GO" id="GO:0005737">
    <property type="term" value="C:cytoplasm"/>
    <property type="evidence" value="ECO:0007669"/>
    <property type="project" value="UniProtKB-SubCell"/>
</dbReference>
<feature type="domain" description="RRM" evidence="6">
    <location>
        <begin position="51"/>
        <end position="129"/>
    </location>
</feature>
<dbReference type="SUPFAM" id="SSF54928">
    <property type="entry name" value="RNA-binding domain, RBD"/>
    <property type="match status" value="3"/>
</dbReference>
<dbReference type="FunFam" id="3.30.70.330:FF:000022">
    <property type="entry name" value="APOBEC1 complementation factor isoform X1"/>
    <property type="match status" value="2"/>
</dbReference>
<protein>
    <recommendedName>
        <fullName evidence="6">RRM domain-containing protein</fullName>
    </recommendedName>
</protein>
<dbReference type="Pfam" id="PF00076">
    <property type="entry name" value="RRM_1"/>
    <property type="match status" value="4"/>
</dbReference>
<dbReference type="InterPro" id="IPR000504">
    <property type="entry name" value="RRM_dom"/>
</dbReference>
<evidence type="ECO:0000313" key="7">
    <source>
        <dbReference type="EMBL" id="KAK3511710.1"/>
    </source>
</evidence>
<evidence type="ECO:0000256" key="2">
    <source>
        <dbReference type="ARBA" id="ARBA00022490"/>
    </source>
</evidence>
<organism evidence="7 8">
    <name type="scientific">Hemibagrus guttatus</name>
    <dbReference type="NCBI Taxonomy" id="175788"/>
    <lineage>
        <taxon>Eukaryota</taxon>
        <taxon>Metazoa</taxon>
        <taxon>Chordata</taxon>
        <taxon>Craniata</taxon>
        <taxon>Vertebrata</taxon>
        <taxon>Euteleostomi</taxon>
        <taxon>Actinopterygii</taxon>
        <taxon>Neopterygii</taxon>
        <taxon>Teleostei</taxon>
        <taxon>Ostariophysi</taxon>
        <taxon>Siluriformes</taxon>
        <taxon>Bagridae</taxon>
        <taxon>Hemibagrus</taxon>
    </lineage>
</organism>
<dbReference type="InterPro" id="IPR035979">
    <property type="entry name" value="RBD_domain_sf"/>
</dbReference>
<gene>
    <name evidence="7" type="ORF">QTP70_016130</name>
</gene>
<evidence type="ECO:0000259" key="6">
    <source>
        <dbReference type="PROSITE" id="PS50102"/>
    </source>
</evidence>
<name>A0AAE0UMH1_9TELE</name>
<proteinExistence type="predicted"/>
<evidence type="ECO:0000256" key="1">
    <source>
        <dbReference type="ARBA" id="ARBA00004496"/>
    </source>
</evidence>